<dbReference type="NCBIfam" id="TIGR00262">
    <property type="entry name" value="trpA"/>
    <property type="match status" value="1"/>
</dbReference>
<comment type="function">
    <text evidence="1 9">The alpha subunit is responsible for the aldol cleavage of indoleglycerol phosphate to indole and glyceraldehyde 3-phosphate.</text>
</comment>
<protein>
    <recommendedName>
        <fullName evidence="9">Tryptophan synthase alpha chain</fullName>
        <ecNumber evidence="9">4.2.1.20</ecNumber>
    </recommendedName>
</protein>
<feature type="active site" description="Proton acceptor" evidence="9">
    <location>
        <position position="60"/>
    </location>
</feature>
<comment type="subunit">
    <text evidence="3 9">Tetramer of two alpha and two beta chains.</text>
</comment>
<keyword evidence="7 9" id="KW-0456">Lyase</keyword>
<keyword evidence="12" id="KW-1185">Reference proteome</keyword>
<evidence type="ECO:0000256" key="1">
    <source>
        <dbReference type="ARBA" id="ARBA00003365"/>
    </source>
</evidence>
<name>A0A6H2GUB4_9BACL</name>
<organism evidence="11 12">
    <name type="scientific">Paenibacillus albicereus</name>
    <dbReference type="NCBI Taxonomy" id="2726185"/>
    <lineage>
        <taxon>Bacteria</taxon>
        <taxon>Bacillati</taxon>
        <taxon>Bacillota</taxon>
        <taxon>Bacilli</taxon>
        <taxon>Bacillales</taxon>
        <taxon>Paenibacillaceae</taxon>
        <taxon>Paenibacillus</taxon>
    </lineage>
</organism>
<dbReference type="GO" id="GO:0004834">
    <property type="term" value="F:tryptophan synthase activity"/>
    <property type="evidence" value="ECO:0007669"/>
    <property type="project" value="UniProtKB-UniRule"/>
</dbReference>
<comment type="catalytic activity">
    <reaction evidence="8 9">
        <text>(1S,2R)-1-C-(indol-3-yl)glycerol 3-phosphate + L-serine = D-glyceraldehyde 3-phosphate + L-tryptophan + H2O</text>
        <dbReference type="Rhea" id="RHEA:10532"/>
        <dbReference type="ChEBI" id="CHEBI:15377"/>
        <dbReference type="ChEBI" id="CHEBI:33384"/>
        <dbReference type="ChEBI" id="CHEBI:57912"/>
        <dbReference type="ChEBI" id="CHEBI:58866"/>
        <dbReference type="ChEBI" id="CHEBI:59776"/>
        <dbReference type="EC" id="4.2.1.20"/>
    </reaction>
</comment>
<dbReference type="EMBL" id="CP051428">
    <property type="protein sequence ID" value="QJC51023.1"/>
    <property type="molecule type" value="Genomic_DNA"/>
</dbReference>
<evidence type="ECO:0000256" key="9">
    <source>
        <dbReference type="HAMAP-Rule" id="MF_00131"/>
    </source>
</evidence>
<evidence type="ECO:0000313" key="11">
    <source>
        <dbReference type="EMBL" id="QJC51023.1"/>
    </source>
</evidence>
<dbReference type="KEGG" id="palr:HGI30_05230"/>
<keyword evidence="5 9" id="KW-0822">Tryptophan biosynthesis</keyword>
<evidence type="ECO:0000256" key="5">
    <source>
        <dbReference type="ARBA" id="ARBA00022822"/>
    </source>
</evidence>
<evidence type="ECO:0000256" key="10">
    <source>
        <dbReference type="RuleBase" id="RU003662"/>
    </source>
</evidence>
<dbReference type="UniPathway" id="UPA00035">
    <property type="reaction ID" value="UER00044"/>
</dbReference>
<dbReference type="AlphaFoldDB" id="A0A6H2GUB4"/>
<keyword evidence="6 9" id="KW-0057">Aromatic amino acid biosynthesis</keyword>
<dbReference type="CDD" id="cd04724">
    <property type="entry name" value="Tryptophan_synthase_alpha"/>
    <property type="match status" value="1"/>
</dbReference>
<accession>A0A6H2GUB4</accession>
<evidence type="ECO:0000256" key="6">
    <source>
        <dbReference type="ARBA" id="ARBA00023141"/>
    </source>
</evidence>
<dbReference type="HAMAP" id="MF_00131">
    <property type="entry name" value="Trp_synth_alpha"/>
    <property type="match status" value="1"/>
</dbReference>
<dbReference type="InterPro" id="IPR002028">
    <property type="entry name" value="Trp_synthase_suA"/>
</dbReference>
<proteinExistence type="inferred from homology"/>
<evidence type="ECO:0000256" key="2">
    <source>
        <dbReference type="ARBA" id="ARBA00004733"/>
    </source>
</evidence>
<comment type="similarity">
    <text evidence="9 10">Belongs to the TrpA family.</text>
</comment>
<dbReference type="SUPFAM" id="SSF51366">
    <property type="entry name" value="Ribulose-phoshate binding barrel"/>
    <property type="match status" value="1"/>
</dbReference>
<dbReference type="Proteomes" id="UP000502136">
    <property type="component" value="Chromosome"/>
</dbReference>
<sequence>MSRIETMFSRLKERGEKALIPYLPCGYPERGSTPGLIRAIADAGADMIELGVPYADPLADGPAIQEASLQAVLGGTRLSDCLETVAGLRREGLELPVALMGYANSFLAYGLEKLAHDAALAGVDGFIIPDLPSTMAGPWVDVFRPQGLDLIFFIAPTTTPERAQAVVEQGSGFLYCISVAGVTGERERMPVELEGFLNEVRRRTDLPLAVGFGISHAGHVEEVSGYADGAIVGSALVNLIRRTPADRVVAEVGRFIGELKQATGKAQHV</sequence>
<keyword evidence="4 9" id="KW-0028">Amino-acid biosynthesis</keyword>
<feature type="active site" description="Proton acceptor" evidence="9">
    <location>
        <position position="49"/>
    </location>
</feature>
<dbReference type="FunFam" id="3.20.20.70:FF:000037">
    <property type="entry name" value="Tryptophan synthase alpha chain"/>
    <property type="match status" value="1"/>
</dbReference>
<evidence type="ECO:0000256" key="3">
    <source>
        <dbReference type="ARBA" id="ARBA00011270"/>
    </source>
</evidence>
<evidence type="ECO:0000313" key="12">
    <source>
        <dbReference type="Proteomes" id="UP000502136"/>
    </source>
</evidence>
<dbReference type="GO" id="GO:0005829">
    <property type="term" value="C:cytosol"/>
    <property type="evidence" value="ECO:0007669"/>
    <property type="project" value="TreeGrafter"/>
</dbReference>
<dbReference type="PANTHER" id="PTHR43406:SF1">
    <property type="entry name" value="TRYPTOPHAN SYNTHASE ALPHA CHAIN, CHLOROPLASTIC"/>
    <property type="match status" value="1"/>
</dbReference>
<evidence type="ECO:0000256" key="4">
    <source>
        <dbReference type="ARBA" id="ARBA00022605"/>
    </source>
</evidence>
<dbReference type="Gene3D" id="3.20.20.70">
    <property type="entry name" value="Aldolase class I"/>
    <property type="match status" value="1"/>
</dbReference>
<comment type="pathway">
    <text evidence="2 9">Amino-acid biosynthesis; L-tryptophan biosynthesis; L-tryptophan from chorismate: step 5/5.</text>
</comment>
<evidence type="ECO:0000256" key="7">
    <source>
        <dbReference type="ARBA" id="ARBA00023239"/>
    </source>
</evidence>
<dbReference type="Pfam" id="PF00290">
    <property type="entry name" value="Trp_syntA"/>
    <property type="match status" value="1"/>
</dbReference>
<dbReference type="EC" id="4.2.1.20" evidence="9"/>
<gene>
    <name evidence="9" type="primary">trpA</name>
    <name evidence="11" type="ORF">HGI30_05230</name>
</gene>
<dbReference type="RefSeq" id="WP_168906678.1">
    <property type="nucleotide sequence ID" value="NZ_CP051428.1"/>
</dbReference>
<reference evidence="11 12" key="1">
    <citation type="submission" date="2020-04" db="EMBL/GenBank/DDBJ databases">
        <title>Novel Paenibacillus strain UniB2 isolated from commercial digestive syrup.</title>
        <authorList>
            <person name="Thorat V."/>
            <person name="Kirdat K."/>
            <person name="Tiwarekar B."/>
            <person name="Yadav A."/>
        </authorList>
    </citation>
    <scope>NUCLEOTIDE SEQUENCE [LARGE SCALE GENOMIC DNA]</scope>
    <source>
        <strain evidence="11 12">UniB2</strain>
    </source>
</reference>
<evidence type="ECO:0000256" key="8">
    <source>
        <dbReference type="ARBA" id="ARBA00049047"/>
    </source>
</evidence>
<dbReference type="InterPro" id="IPR013785">
    <property type="entry name" value="Aldolase_TIM"/>
</dbReference>
<dbReference type="InterPro" id="IPR011060">
    <property type="entry name" value="RibuloseP-bd_barrel"/>
</dbReference>
<dbReference type="PANTHER" id="PTHR43406">
    <property type="entry name" value="TRYPTOPHAN SYNTHASE, ALPHA CHAIN"/>
    <property type="match status" value="1"/>
</dbReference>